<proteinExistence type="predicted"/>
<feature type="compositionally biased region" description="Basic and acidic residues" evidence="1">
    <location>
        <begin position="1"/>
        <end position="20"/>
    </location>
</feature>
<accession>A0A4Z2HUT8</accession>
<keyword evidence="3" id="KW-1185">Reference proteome</keyword>
<name>A0A4Z2HUT8_9TELE</name>
<gene>
    <name evidence="2" type="ORF">EYF80_021035</name>
</gene>
<evidence type="ECO:0000256" key="1">
    <source>
        <dbReference type="SAM" id="MobiDB-lite"/>
    </source>
</evidence>
<protein>
    <submittedName>
        <fullName evidence="2">Uncharacterized protein</fullName>
    </submittedName>
</protein>
<dbReference type="EMBL" id="SRLO01000185">
    <property type="protein sequence ID" value="TNN68723.1"/>
    <property type="molecule type" value="Genomic_DNA"/>
</dbReference>
<evidence type="ECO:0000313" key="2">
    <source>
        <dbReference type="EMBL" id="TNN68723.1"/>
    </source>
</evidence>
<organism evidence="2 3">
    <name type="scientific">Liparis tanakae</name>
    <name type="common">Tanaka's snailfish</name>
    <dbReference type="NCBI Taxonomy" id="230148"/>
    <lineage>
        <taxon>Eukaryota</taxon>
        <taxon>Metazoa</taxon>
        <taxon>Chordata</taxon>
        <taxon>Craniata</taxon>
        <taxon>Vertebrata</taxon>
        <taxon>Euteleostomi</taxon>
        <taxon>Actinopterygii</taxon>
        <taxon>Neopterygii</taxon>
        <taxon>Teleostei</taxon>
        <taxon>Neoteleostei</taxon>
        <taxon>Acanthomorphata</taxon>
        <taxon>Eupercaria</taxon>
        <taxon>Perciformes</taxon>
        <taxon>Cottioidei</taxon>
        <taxon>Cottales</taxon>
        <taxon>Liparidae</taxon>
        <taxon>Liparis</taxon>
    </lineage>
</organism>
<evidence type="ECO:0000313" key="3">
    <source>
        <dbReference type="Proteomes" id="UP000314294"/>
    </source>
</evidence>
<comment type="caution">
    <text evidence="2">The sequence shown here is derived from an EMBL/GenBank/DDBJ whole genome shotgun (WGS) entry which is preliminary data.</text>
</comment>
<dbReference type="AlphaFoldDB" id="A0A4Z2HUT8"/>
<dbReference type="Proteomes" id="UP000314294">
    <property type="component" value="Unassembled WGS sequence"/>
</dbReference>
<reference evidence="2 3" key="1">
    <citation type="submission" date="2019-03" db="EMBL/GenBank/DDBJ databases">
        <title>First draft genome of Liparis tanakae, snailfish: a comprehensive survey of snailfish specific genes.</title>
        <authorList>
            <person name="Kim W."/>
            <person name="Song I."/>
            <person name="Jeong J.-H."/>
            <person name="Kim D."/>
            <person name="Kim S."/>
            <person name="Ryu S."/>
            <person name="Song J.Y."/>
            <person name="Lee S.K."/>
        </authorList>
    </citation>
    <scope>NUCLEOTIDE SEQUENCE [LARGE SCALE GENOMIC DNA]</scope>
    <source>
        <tissue evidence="2">Muscle</tissue>
    </source>
</reference>
<sequence length="59" mass="7121">MKQRAEMRGAREREELEERKTRRRKRLEDEETAELPKCCVPSPRLTEAQVSDFLLFRNT</sequence>
<feature type="region of interest" description="Disordered" evidence="1">
    <location>
        <begin position="1"/>
        <end position="34"/>
    </location>
</feature>